<accession>A0A0R2F7K9</accession>
<evidence type="ECO:0000313" key="1">
    <source>
        <dbReference type="EMBL" id="KRN20644.1"/>
    </source>
</evidence>
<reference evidence="1 2" key="1">
    <citation type="journal article" date="2015" name="Genome Announc.">
        <title>Expanding the biotechnology potential of lactobacilli through comparative genomics of 213 strains and associated genera.</title>
        <authorList>
            <person name="Sun Z."/>
            <person name="Harris H.M."/>
            <person name="McCann A."/>
            <person name="Guo C."/>
            <person name="Argimon S."/>
            <person name="Zhang W."/>
            <person name="Yang X."/>
            <person name="Jeffery I.B."/>
            <person name="Cooney J.C."/>
            <person name="Kagawa T.F."/>
            <person name="Liu W."/>
            <person name="Song Y."/>
            <person name="Salvetti E."/>
            <person name="Wrobel A."/>
            <person name="Rasinkangas P."/>
            <person name="Parkhill J."/>
            <person name="Rea M.C."/>
            <person name="O'Sullivan O."/>
            <person name="Ritari J."/>
            <person name="Douillard F.P."/>
            <person name="Paul Ross R."/>
            <person name="Yang R."/>
            <person name="Briner A.E."/>
            <person name="Felis G.E."/>
            <person name="de Vos W.M."/>
            <person name="Barrangou R."/>
            <person name="Klaenhammer T.R."/>
            <person name="Caufield P.W."/>
            <person name="Cui Y."/>
            <person name="Zhang H."/>
            <person name="O'Toole P.W."/>
        </authorList>
    </citation>
    <scope>NUCLEOTIDE SEQUENCE [LARGE SCALE GENOMIC DNA]</scope>
    <source>
        <strain evidence="1 2">DSM 23365</strain>
    </source>
</reference>
<protein>
    <submittedName>
        <fullName evidence="1">Uncharacterized protein</fullName>
    </submittedName>
</protein>
<sequence>MLEDRHELTGFNTRKVIYTPDVVIYDDSGHILHVYDVKNGFTAYAIDTSVKLRFTLFAAKYGIPVEAVVIRKHDFKSIAMGITKQRSAKEPLICRDVFYDWRGAMKL</sequence>
<organism evidence="1 2">
    <name type="scientific">Secundilactobacillus similis DSM 23365 = JCM 2765</name>
    <dbReference type="NCBI Taxonomy" id="1423804"/>
    <lineage>
        <taxon>Bacteria</taxon>
        <taxon>Bacillati</taxon>
        <taxon>Bacillota</taxon>
        <taxon>Bacilli</taxon>
        <taxon>Lactobacillales</taxon>
        <taxon>Lactobacillaceae</taxon>
        <taxon>Secundilactobacillus</taxon>
    </lineage>
</organism>
<keyword evidence="2" id="KW-1185">Reference proteome</keyword>
<dbReference type="PATRIC" id="fig|1423804.4.peg.1551"/>
<dbReference type="EMBL" id="AYZM01000131">
    <property type="protein sequence ID" value="KRN20644.1"/>
    <property type="molecule type" value="Genomic_DNA"/>
</dbReference>
<evidence type="ECO:0000313" key="2">
    <source>
        <dbReference type="Proteomes" id="UP000051442"/>
    </source>
</evidence>
<gene>
    <name evidence="1" type="ORF">FD14_GL001432</name>
</gene>
<name>A0A0R2F7K9_9LACO</name>
<dbReference type="Proteomes" id="UP000051442">
    <property type="component" value="Unassembled WGS sequence"/>
</dbReference>
<comment type="caution">
    <text evidence="1">The sequence shown here is derived from an EMBL/GenBank/DDBJ whole genome shotgun (WGS) entry which is preliminary data.</text>
</comment>
<proteinExistence type="predicted"/>
<dbReference type="AlphaFoldDB" id="A0A0R2F7K9"/>